<feature type="compositionally biased region" description="Low complexity" evidence="1">
    <location>
        <begin position="213"/>
        <end position="227"/>
    </location>
</feature>
<comment type="caution">
    <text evidence="2">The sequence shown here is derived from an EMBL/GenBank/DDBJ whole genome shotgun (WGS) entry which is preliminary data.</text>
</comment>
<evidence type="ECO:0000256" key="1">
    <source>
        <dbReference type="SAM" id="MobiDB-lite"/>
    </source>
</evidence>
<protein>
    <recommendedName>
        <fullName evidence="4">FimV-like protein</fullName>
    </recommendedName>
</protein>
<evidence type="ECO:0000313" key="3">
    <source>
        <dbReference type="Proteomes" id="UP001469089"/>
    </source>
</evidence>
<organism evidence="2 3">
    <name type="scientific">Paraburkholderia acidicola</name>
    <dbReference type="NCBI Taxonomy" id="1912599"/>
    <lineage>
        <taxon>Bacteria</taxon>
        <taxon>Pseudomonadati</taxon>
        <taxon>Pseudomonadota</taxon>
        <taxon>Betaproteobacteria</taxon>
        <taxon>Burkholderiales</taxon>
        <taxon>Burkholderiaceae</taxon>
        <taxon>Paraburkholderia</taxon>
    </lineage>
</organism>
<dbReference type="InterPro" id="IPR038440">
    <property type="entry name" value="FimV_C_sf"/>
</dbReference>
<reference evidence="2 3" key="1">
    <citation type="journal article" date="2024" name="Chem. Sci.">
        <title>Discovery of a lagriamide polyketide by integrated genome mining, isotopic labeling, and untargeted metabolomics.</title>
        <authorList>
            <person name="Fergusson C.H."/>
            <person name="Saulog J."/>
            <person name="Paulo B.S."/>
            <person name="Wilson D.M."/>
            <person name="Liu D.Y."/>
            <person name="Morehouse N.J."/>
            <person name="Waterworth S."/>
            <person name="Barkei J."/>
            <person name="Gray C.A."/>
            <person name="Kwan J.C."/>
            <person name="Eustaquio A.S."/>
            <person name="Linington R.G."/>
        </authorList>
    </citation>
    <scope>NUCLEOTIDE SEQUENCE [LARGE SCALE GENOMIC DNA]</scope>
    <source>
        <strain evidence="2 3">RL17-338-BIF-B</strain>
    </source>
</reference>
<evidence type="ECO:0000313" key="2">
    <source>
        <dbReference type="EMBL" id="MEQ5844030.1"/>
    </source>
</evidence>
<dbReference type="Gene3D" id="1.20.58.2200">
    <property type="match status" value="1"/>
</dbReference>
<dbReference type="EMBL" id="JAOALG010000002">
    <property type="protein sequence ID" value="MEQ5844030.1"/>
    <property type="molecule type" value="Genomic_DNA"/>
</dbReference>
<gene>
    <name evidence="2" type="ORF">N0A02_31710</name>
</gene>
<proteinExistence type="predicted"/>
<feature type="region of interest" description="Disordered" evidence="1">
    <location>
        <begin position="1"/>
        <end position="26"/>
    </location>
</feature>
<name>A0ABV1LXF7_9BURK</name>
<dbReference type="NCBIfam" id="TIGR03504">
    <property type="entry name" value="FimV_Cterm"/>
    <property type="match status" value="1"/>
</dbReference>
<sequence length="328" mass="32830">MNALSEASAESVAPEAGAAASHVADAASDGISANAQPASLDSATTPASLTAAAEPGAEALPLAPVQPAAADHGDHAAAAELPAASTAEQPAASDAGIRPAPVALPFPPEAIAALGSLDLSLPPRTGATPAPATHDGIEPQQPAATFEPTSNEPAAYDAPHAYVPIAPAPVEQQNVQHESNEATGHDTPHAYVPIEPAPFAQQNTQHEPTTGHEAAQPTEPTEPTPVAANITAGTAGAASVAGLGAAHFGALNLDFDLELPPSPAQPVPAFTPDELARIARNKLDLAREYIQLGDLTGARTLINEVIEANDAGTHAEAHALLSTLAPLS</sequence>
<evidence type="ECO:0008006" key="4">
    <source>
        <dbReference type="Google" id="ProtNLM"/>
    </source>
</evidence>
<keyword evidence="3" id="KW-1185">Reference proteome</keyword>
<feature type="region of interest" description="Disordered" evidence="1">
    <location>
        <begin position="202"/>
        <end position="227"/>
    </location>
</feature>
<accession>A0ABV1LXF7</accession>
<dbReference type="InterPro" id="IPR020011">
    <property type="entry name" value="FimV_C"/>
</dbReference>
<dbReference type="Proteomes" id="UP001469089">
    <property type="component" value="Unassembled WGS sequence"/>
</dbReference>